<gene>
    <name evidence="2" type="primary">pilE1</name>
    <name evidence="2" type="ORF">Pr1d_28160</name>
</gene>
<dbReference type="PROSITE" id="PS00409">
    <property type="entry name" value="PROKAR_NTER_METHYL"/>
    <property type="match status" value="1"/>
</dbReference>
<evidence type="ECO:0000313" key="3">
    <source>
        <dbReference type="Proteomes" id="UP000323917"/>
    </source>
</evidence>
<keyword evidence="3" id="KW-1185">Reference proteome</keyword>
<dbReference type="AlphaFoldDB" id="A0A5B9QD21"/>
<dbReference type="KEGG" id="bgok:Pr1d_28160"/>
<evidence type="ECO:0000256" key="1">
    <source>
        <dbReference type="SAM" id="Phobius"/>
    </source>
</evidence>
<accession>A0A5B9QD21</accession>
<keyword evidence="1" id="KW-0472">Membrane</keyword>
<dbReference type="InterPro" id="IPR012902">
    <property type="entry name" value="N_methyl_site"/>
</dbReference>
<proteinExistence type="predicted"/>
<dbReference type="EMBL" id="CP042913">
    <property type="protein sequence ID" value="QEG35515.1"/>
    <property type="molecule type" value="Genomic_DNA"/>
</dbReference>
<reference evidence="2 3" key="1">
    <citation type="submission" date="2019-08" db="EMBL/GenBank/DDBJ databases">
        <title>Deep-cultivation of Planctomycetes and their phenomic and genomic characterization uncovers novel biology.</title>
        <authorList>
            <person name="Wiegand S."/>
            <person name="Jogler M."/>
            <person name="Boedeker C."/>
            <person name="Pinto D."/>
            <person name="Vollmers J."/>
            <person name="Rivas-Marin E."/>
            <person name="Kohn T."/>
            <person name="Peeters S.H."/>
            <person name="Heuer A."/>
            <person name="Rast P."/>
            <person name="Oberbeckmann S."/>
            <person name="Bunk B."/>
            <person name="Jeske O."/>
            <person name="Meyerdierks A."/>
            <person name="Storesund J.E."/>
            <person name="Kallscheuer N."/>
            <person name="Luecker S."/>
            <person name="Lage O.M."/>
            <person name="Pohl T."/>
            <person name="Merkel B.J."/>
            <person name="Hornburger P."/>
            <person name="Mueller R.-W."/>
            <person name="Bruemmer F."/>
            <person name="Labrenz M."/>
            <person name="Spormann A.M."/>
            <person name="Op den Camp H."/>
            <person name="Overmann J."/>
            <person name="Amann R."/>
            <person name="Jetten M.S.M."/>
            <person name="Mascher T."/>
            <person name="Medema M.H."/>
            <person name="Devos D.P."/>
            <person name="Kaster A.-K."/>
            <person name="Ovreas L."/>
            <person name="Rohde M."/>
            <person name="Galperin M.Y."/>
            <person name="Jogler C."/>
        </authorList>
    </citation>
    <scope>NUCLEOTIDE SEQUENCE [LARGE SCALE GENOMIC DNA]</scope>
    <source>
        <strain evidence="2 3">Pr1d</strain>
    </source>
</reference>
<dbReference type="InterPro" id="IPR045584">
    <property type="entry name" value="Pilin-like"/>
</dbReference>
<dbReference type="RefSeq" id="WP_148074021.1">
    <property type="nucleotide sequence ID" value="NZ_CP042913.1"/>
</dbReference>
<dbReference type="OrthoDB" id="286317at2"/>
<sequence>MKSIKKWSGFSLLEVLAVATMVGILAAIVIPRFTGSNDIAKYRVRDHYRTTINKAVEEWYIAKGKWPLNDLSDIGADPNYLPEGIPINPVDNKKFSLNATTHRVN</sequence>
<dbReference type="Proteomes" id="UP000323917">
    <property type="component" value="Chromosome"/>
</dbReference>
<feature type="transmembrane region" description="Helical" evidence="1">
    <location>
        <begin position="12"/>
        <end position="33"/>
    </location>
</feature>
<organism evidence="2 3">
    <name type="scientific">Bythopirellula goksoeyrii</name>
    <dbReference type="NCBI Taxonomy" id="1400387"/>
    <lineage>
        <taxon>Bacteria</taxon>
        <taxon>Pseudomonadati</taxon>
        <taxon>Planctomycetota</taxon>
        <taxon>Planctomycetia</taxon>
        <taxon>Pirellulales</taxon>
        <taxon>Lacipirellulaceae</taxon>
        <taxon>Bythopirellula</taxon>
    </lineage>
</organism>
<evidence type="ECO:0000313" key="2">
    <source>
        <dbReference type="EMBL" id="QEG35515.1"/>
    </source>
</evidence>
<keyword evidence="1" id="KW-1133">Transmembrane helix</keyword>
<dbReference type="SUPFAM" id="SSF54523">
    <property type="entry name" value="Pili subunits"/>
    <property type="match status" value="1"/>
</dbReference>
<protein>
    <submittedName>
        <fullName evidence="2">Fimbrial protein</fullName>
    </submittedName>
</protein>
<dbReference type="Gene3D" id="3.30.700.10">
    <property type="entry name" value="Glycoprotein, Type 4 Pilin"/>
    <property type="match status" value="1"/>
</dbReference>
<name>A0A5B9QD21_9BACT</name>
<dbReference type="NCBIfam" id="TIGR02532">
    <property type="entry name" value="IV_pilin_GFxxxE"/>
    <property type="match status" value="1"/>
</dbReference>
<keyword evidence="1" id="KW-0812">Transmembrane</keyword>